<feature type="region of interest" description="Disordered" evidence="1">
    <location>
        <begin position="95"/>
        <end position="131"/>
    </location>
</feature>
<keyword evidence="3" id="KW-1185">Reference proteome</keyword>
<dbReference type="Proteomes" id="UP000663859">
    <property type="component" value="Unassembled WGS sequence"/>
</dbReference>
<gene>
    <name evidence="2" type="ORF">MPNT_80018</name>
</gene>
<name>A0A8J2BSR3_9BACT</name>
<accession>A0A8J2BSR3</accession>
<dbReference type="AlphaFoldDB" id="A0A8J2BSR3"/>
<evidence type="ECO:0000313" key="2">
    <source>
        <dbReference type="EMBL" id="CAF0704915.1"/>
    </source>
</evidence>
<proteinExistence type="predicted"/>
<organism evidence="2 3">
    <name type="scientific">Candidatus Methylacidithermus pantelleriae</name>
    <dbReference type="NCBI Taxonomy" id="2744239"/>
    <lineage>
        <taxon>Bacteria</taxon>
        <taxon>Pseudomonadati</taxon>
        <taxon>Verrucomicrobiota</taxon>
        <taxon>Methylacidiphilae</taxon>
        <taxon>Methylacidiphilales</taxon>
        <taxon>Methylacidiphilaceae</taxon>
        <taxon>Candidatus Methylacidithermus</taxon>
    </lineage>
</organism>
<evidence type="ECO:0000313" key="3">
    <source>
        <dbReference type="Proteomes" id="UP000663859"/>
    </source>
</evidence>
<comment type="caution">
    <text evidence="2">The sequence shown here is derived from an EMBL/GenBank/DDBJ whole genome shotgun (WGS) entry which is preliminary data.</text>
</comment>
<dbReference type="EMBL" id="CAJNOB010000070">
    <property type="protein sequence ID" value="CAF0704915.1"/>
    <property type="molecule type" value="Genomic_DNA"/>
</dbReference>
<sequence length="240" mass="25963">MCAAAEKKPKDSAEDLAFALFTQKPGKLFSHTQLGKAYRTLETLRPGLFSHHVGQLSDGCVPLQVNHPKGEGCGNKFEKNPNAFSMRRANETGQLLSSGGVQSSQSRQDPAGESHALKSQRKGAIWDPRPKKKARDLKAAYLSGTIERVLEERSSGAAVDRRTPFLPVTCLADGGTGSSYRSPVPPRAGMSFLVGIALLPKEVEKVFSEKGFFPYRLFTEPLGLRGIFEALCVGQTAQAS</sequence>
<evidence type="ECO:0000256" key="1">
    <source>
        <dbReference type="SAM" id="MobiDB-lite"/>
    </source>
</evidence>
<feature type="compositionally biased region" description="Low complexity" evidence="1">
    <location>
        <begin position="95"/>
        <end position="106"/>
    </location>
</feature>
<protein>
    <submittedName>
        <fullName evidence="2">Uncharacterized protein</fullName>
    </submittedName>
</protein>
<reference evidence="2" key="1">
    <citation type="submission" date="2021-02" db="EMBL/GenBank/DDBJ databases">
        <authorList>
            <person name="Cremers G."/>
            <person name="Picone N."/>
        </authorList>
    </citation>
    <scope>NUCLEOTIDE SEQUENCE</scope>
    <source>
        <strain evidence="2">PQ17</strain>
    </source>
</reference>